<feature type="region of interest" description="Disordered" evidence="1">
    <location>
        <begin position="1"/>
        <end position="30"/>
    </location>
</feature>
<proteinExistence type="predicted"/>
<dbReference type="Proteomes" id="UP000094065">
    <property type="component" value="Unassembled WGS sequence"/>
</dbReference>
<gene>
    <name evidence="2" type="ORF">L202_05345</name>
</gene>
<evidence type="ECO:0008006" key="4">
    <source>
        <dbReference type="Google" id="ProtNLM"/>
    </source>
</evidence>
<dbReference type="OrthoDB" id="2590867at2759"/>
<protein>
    <recommendedName>
        <fullName evidence="4">CsbD-like domain-containing protein</fullName>
    </recommendedName>
</protein>
<dbReference type="AlphaFoldDB" id="A0A1E3HK52"/>
<reference evidence="2 3" key="1">
    <citation type="submission" date="2016-06" db="EMBL/GenBank/DDBJ databases">
        <title>Evolution of pathogenesis and genome organization in the Tremellales.</title>
        <authorList>
            <person name="Cuomo C."/>
            <person name="Litvintseva A."/>
            <person name="Heitman J."/>
            <person name="Chen Y."/>
            <person name="Sun S."/>
            <person name="Springer D."/>
            <person name="Dromer F."/>
            <person name="Young S."/>
            <person name="Zeng Q."/>
            <person name="Chapman S."/>
            <person name="Gujja S."/>
            <person name="Saif S."/>
            <person name="Birren B."/>
        </authorList>
    </citation>
    <scope>NUCLEOTIDE SEQUENCE [LARGE SCALE GENOMIC DNA]</scope>
    <source>
        <strain evidence="2 3">CBS 6039</strain>
    </source>
</reference>
<comment type="caution">
    <text evidence="2">The sequence shown here is derived from an EMBL/GenBank/DDBJ whole genome shotgun (WGS) entry which is preliminary data.</text>
</comment>
<keyword evidence="3" id="KW-1185">Reference proteome</keyword>
<organism evidence="2 3">
    <name type="scientific">Cryptococcus amylolentus CBS 6039</name>
    <dbReference type="NCBI Taxonomy" id="1295533"/>
    <lineage>
        <taxon>Eukaryota</taxon>
        <taxon>Fungi</taxon>
        <taxon>Dikarya</taxon>
        <taxon>Basidiomycota</taxon>
        <taxon>Agaricomycotina</taxon>
        <taxon>Tremellomycetes</taxon>
        <taxon>Tremellales</taxon>
        <taxon>Cryptococcaceae</taxon>
        <taxon>Cryptococcus</taxon>
    </lineage>
</organism>
<evidence type="ECO:0000256" key="1">
    <source>
        <dbReference type="SAM" id="MobiDB-lite"/>
    </source>
</evidence>
<dbReference type="EMBL" id="AWGJ01000008">
    <property type="protein sequence ID" value="ODN76718.1"/>
    <property type="molecule type" value="Genomic_DNA"/>
</dbReference>
<accession>A0A1E3HK52</accession>
<dbReference type="RefSeq" id="XP_018992092.1">
    <property type="nucleotide sequence ID" value="XM_019139601.1"/>
</dbReference>
<evidence type="ECO:0000313" key="3">
    <source>
        <dbReference type="Proteomes" id="UP000094065"/>
    </source>
</evidence>
<sequence length="98" mass="10211">MTSNTKYNTDYTSVDNSAGSQAASGLGDKIKGSWNVFHGTGEGIRGNVNSFLDNAGEQLQGNDAAAVAQQSSHKGERPAGVASKGADEIQKGVEQIRR</sequence>
<feature type="compositionally biased region" description="Polar residues" evidence="1">
    <location>
        <begin position="1"/>
        <end position="23"/>
    </location>
</feature>
<feature type="region of interest" description="Disordered" evidence="1">
    <location>
        <begin position="62"/>
        <end position="98"/>
    </location>
</feature>
<name>A0A1E3HK52_9TREE</name>
<feature type="compositionally biased region" description="Basic and acidic residues" evidence="1">
    <location>
        <begin position="85"/>
        <end position="98"/>
    </location>
</feature>
<evidence type="ECO:0000313" key="2">
    <source>
        <dbReference type="EMBL" id="ODN76718.1"/>
    </source>
</evidence>
<dbReference type="GeneID" id="30156654"/>